<evidence type="ECO:0000256" key="7">
    <source>
        <dbReference type="ARBA" id="ARBA00023136"/>
    </source>
</evidence>
<feature type="transmembrane region" description="Helical" evidence="9">
    <location>
        <begin position="36"/>
        <end position="57"/>
    </location>
</feature>
<feature type="transmembrane region" description="Helical" evidence="9">
    <location>
        <begin position="101"/>
        <end position="128"/>
    </location>
</feature>
<dbReference type="InterPro" id="IPR045378">
    <property type="entry name" value="LNT_N"/>
</dbReference>
<dbReference type="Proteomes" id="UP001184150">
    <property type="component" value="Unassembled WGS sequence"/>
</dbReference>
<keyword evidence="3 9" id="KW-1003">Cell membrane</keyword>
<dbReference type="SUPFAM" id="SSF56317">
    <property type="entry name" value="Carbon-nitrogen hydrolase"/>
    <property type="match status" value="1"/>
</dbReference>
<accession>A0ABU1ML09</accession>
<keyword evidence="5 9" id="KW-0812">Transmembrane</keyword>
<dbReference type="EMBL" id="JAVDRD010000003">
    <property type="protein sequence ID" value="MDR6510722.1"/>
    <property type="molecule type" value="Genomic_DNA"/>
</dbReference>
<comment type="pathway">
    <text evidence="9">Protein modification; lipoprotein biosynthesis (N-acyl transfer).</text>
</comment>
<dbReference type="Gene3D" id="3.60.110.10">
    <property type="entry name" value="Carbon-nitrogen hydrolase"/>
    <property type="match status" value="1"/>
</dbReference>
<sequence>MKAWLRSRFAALVALGDDRLSRRSEAAVLVMAGGLGALGFAPLNWWPLTLLALAVLAARMQRARGPVHALLVGELWGWGHFSVGNGWIATAFTYQAQMPAWLGWIAVLLLAVYLALFPAVATLAAWWLGRRWRLAPVPALAALWIVTEWARGWVCTGFPWNPLAATALGGFDRPGLARVLPWLGTYALSGLVVLLAGQWLFALRAGAQRRWGLAAAHFALPAVLFLLPLGGQTATGSVPFTLVQPNIGQDEINDASRYEEQFQRAAALSLPRQPGQRRLVLWPESGVPDYLQEGYPRAWYAGTTYGGDPLLARARMGRVIGPGALLLTGAVDLVFPPNPAPAAMPVGAWNVVTAIDSQGVIQGHYAKAHLVPYGEYLPMRGLLTPLGLSRLVAGDFDYWSGPGPRTLDFSALGLPRVGVQVCYEIIFSGQVIDRAHRPDVLFNPTNDGWFGAWGPPQHLAQARLRAIEEGLPVLRSTTNGISAVIDARGGVRAFAPQHLASRIEGLVPPALPPTPFARMGNILPLLWAAALLLAALVASRRRPR</sequence>
<dbReference type="NCBIfam" id="TIGR00546">
    <property type="entry name" value="lnt"/>
    <property type="match status" value="1"/>
</dbReference>
<dbReference type="EC" id="2.3.1.269" evidence="9"/>
<evidence type="ECO:0000313" key="11">
    <source>
        <dbReference type="EMBL" id="MDR6510722.1"/>
    </source>
</evidence>
<comment type="catalytic activity">
    <reaction evidence="9">
        <text>N-terminal S-1,2-diacyl-sn-glyceryl-L-cysteinyl-[lipoprotein] + a glycerophospholipid = N-acyl-S-1,2-diacyl-sn-glyceryl-L-cysteinyl-[lipoprotein] + a 2-acyl-sn-glycero-3-phospholipid + H(+)</text>
        <dbReference type="Rhea" id="RHEA:48228"/>
        <dbReference type="Rhea" id="RHEA-COMP:14681"/>
        <dbReference type="Rhea" id="RHEA-COMP:14684"/>
        <dbReference type="ChEBI" id="CHEBI:15378"/>
        <dbReference type="ChEBI" id="CHEBI:136912"/>
        <dbReference type="ChEBI" id="CHEBI:140656"/>
        <dbReference type="ChEBI" id="CHEBI:140657"/>
        <dbReference type="ChEBI" id="CHEBI:140660"/>
        <dbReference type="EC" id="2.3.1.269"/>
    </reaction>
</comment>
<proteinExistence type="inferred from homology"/>
<dbReference type="CDD" id="cd07571">
    <property type="entry name" value="ALP_N-acyl_transferase"/>
    <property type="match status" value="1"/>
</dbReference>
<gene>
    <name evidence="9" type="primary">lnt</name>
    <name evidence="11" type="ORF">J2792_001588</name>
</gene>
<keyword evidence="6 9" id="KW-1133">Transmembrane helix</keyword>
<dbReference type="PANTHER" id="PTHR38686:SF1">
    <property type="entry name" value="APOLIPOPROTEIN N-ACYLTRANSFERASE"/>
    <property type="match status" value="1"/>
</dbReference>
<dbReference type="PANTHER" id="PTHR38686">
    <property type="entry name" value="APOLIPOPROTEIN N-ACYLTRANSFERASE"/>
    <property type="match status" value="1"/>
</dbReference>
<feature type="transmembrane region" description="Helical" evidence="9">
    <location>
        <begin position="180"/>
        <end position="201"/>
    </location>
</feature>
<evidence type="ECO:0000256" key="2">
    <source>
        <dbReference type="ARBA" id="ARBA00010065"/>
    </source>
</evidence>
<evidence type="ECO:0000256" key="5">
    <source>
        <dbReference type="ARBA" id="ARBA00022692"/>
    </source>
</evidence>
<evidence type="ECO:0000256" key="3">
    <source>
        <dbReference type="ARBA" id="ARBA00022475"/>
    </source>
</evidence>
<dbReference type="RefSeq" id="WP_309804840.1">
    <property type="nucleotide sequence ID" value="NZ_JAVDRD010000003.1"/>
</dbReference>
<keyword evidence="8 9" id="KW-0012">Acyltransferase</keyword>
<dbReference type="InterPro" id="IPR004563">
    <property type="entry name" value="Apolipo_AcylTrfase"/>
</dbReference>
<dbReference type="Pfam" id="PF20154">
    <property type="entry name" value="LNT_N"/>
    <property type="match status" value="1"/>
</dbReference>
<feature type="domain" description="CN hydrolase" evidence="10">
    <location>
        <begin position="243"/>
        <end position="513"/>
    </location>
</feature>
<evidence type="ECO:0000256" key="8">
    <source>
        <dbReference type="ARBA" id="ARBA00023315"/>
    </source>
</evidence>
<dbReference type="GO" id="GO:0016746">
    <property type="term" value="F:acyltransferase activity"/>
    <property type="evidence" value="ECO:0007669"/>
    <property type="project" value="UniProtKB-KW"/>
</dbReference>
<dbReference type="PROSITE" id="PS50263">
    <property type="entry name" value="CN_HYDROLASE"/>
    <property type="match status" value="1"/>
</dbReference>
<evidence type="ECO:0000259" key="10">
    <source>
        <dbReference type="PROSITE" id="PS50263"/>
    </source>
</evidence>
<dbReference type="InterPro" id="IPR003010">
    <property type="entry name" value="C-N_Hydrolase"/>
</dbReference>
<keyword evidence="4 9" id="KW-0808">Transferase</keyword>
<evidence type="ECO:0000256" key="1">
    <source>
        <dbReference type="ARBA" id="ARBA00004651"/>
    </source>
</evidence>
<feature type="transmembrane region" description="Helical" evidence="9">
    <location>
        <begin position="213"/>
        <end position="231"/>
    </location>
</feature>
<feature type="transmembrane region" description="Helical" evidence="9">
    <location>
        <begin position="140"/>
        <end position="160"/>
    </location>
</feature>
<dbReference type="InterPro" id="IPR036526">
    <property type="entry name" value="C-N_Hydrolase_sf"/>
</dbReference>
<comment type="function">
    <text evidence="9">Catalyzes the phospholipid dependent N-acylation of the N-terminal cysteine of apolipoprotein, the last step in lipoprotein maturation.</text>
</comment>
<comment type="similarity">
    <text evidence="2 9">Belongs to the CN hydrolase family. Apolipoprotein N-acyltransferase subfamily.</text>
</comment>
<dbReference type="Pfam" id="PF00795">
    <property type="entry name" value="CN_hydrolase"/>
    <property type="match status" value="1"/>
</dbReference>
<keyword evidence="7 9" id="KW-0472">Membrane</keyword>
<organism evidence="11 12">
    <name type="scientific">Novosphingobium capsulatum</name>
    <dbReference type="NCBI Taxonomy" id="13688"/>
    <lineage>
        <taxon>Bacteria</taxon>
        <taxon>Pseudomonadati</taxon>
        <taxon>Pseudomonadota</taxon>
        <taxon>Alphaproteobacteria</taxon>
        <taxon>Sphingomonadales</taxon>
        <taxon>Sphingomonadaceae</taxon>
        <taxon>Novosphingobium</taxon>
    </lineage>
</organism>
<keyword evidence="12" id="KW-1185">Reference proteome</keyword>
<evidence type="ECO:0000313" key="12">
    <source>
        <dbReference type="Proteomes" id="UP001184150"/>
    </source>
</evidence>
<feature type="transmembrane region" description="Helical" evidence="9">
    <location>
        <begin position="69"/>
        <end position="89"/>
    </location>
</feature>
<dbReference type="HAMAP" id="MF_01148">
    <property type="entry name" value="Lnt"/>
    <property type="match status" value="1"/>
</dbReference>
<protein>
    <recommendedName>
        <fullName evidence="9">Apolipoprotein N-acyltransferase</fullName>
        <shortName evidence="9">ALP N-acyltransferase</shortName>
        <ecNumber evidence="9">2.3.1.269</ecNumber>
    </recommendedName>
</protein>
<comment type="subcellular location">
    <subcellularLocation>
        <location evidence="1 9">Cell membrane</location>
        <topology evidence="1 9">Multi-pass membrane protein</topology>
    </subcellularLocation>
</comment>
<evidence type="ECO:0000256" key="4">
    <source>
        <dbReference type="ARBA" id="ARBA00022679"/>
    </source>
</evidence>
<comment type="caution">
    <text evidence="11">The sequence shown here is derived from an EMBL/GenBank/DDBJ whole genome shotgun (WGS) entry which is preliminary data.</text>
</comment>
<feature type="transmembrane region" description="Helical" evidence="9">
    <location>
        <begin position="519"/>
        <end position="538"/>
    </location>
</feature>
<name>A0ABU1ML09_9SPHN</name>
<evidence type="ECO:0000256" key="6">
    <source>
        <dbReference type="ARBA" id="ARBA00022989"/>
    </source>
</evidence>
<evidence type="ECO:0000256" key="9">
    <source>
        <dbReference type="HAMAP-Rule" id="MF_01148"/>
    </source>
</evidence>
<reference evidence="11 12" key="1">
    <citation type="submission" date="2023-07" db="EMBL/GenBank/DDBJ databases">
        <title>Sorghum-associated microbial communities from plants grown in Nebraska, USA.</title>
        <authorList>
            <person name="Schachtman D."/>
        </authorList>
    </citation>
    <scope>NUCLEOTIDE SEQUENCE [LARGE SCALE GENOMIC DNA]</scope>
    <source>
        <strain evidence="11 12">DS1027</strain>
    </source>
</reference>